<dbReference type="NCBIfam" id="NF006698">
    <property type="entry name" value="PRK09243.1-5"/>
    <property type="match status" value="1"/>
</dbReference>
<comment type="similarity">
    <text evidence="2 9">Belongs to the NAPRTase family.</text>
</comment>
<keyword evidence="11" id="KW-0328">Glycosyltransferase</keyword>
<dbReference type="Gene3D" id="3.20.140.10">
    <property type="entry name" value="nicotinate phosphoribosyltransferase"/>
    <property type="match status" value="1"/>
</dbReference>
<dbReference type="Proteomes" id="UP000515871">
    <property type="component" value="Chromosome"/>
</dbReference>
<dbReference type="PANTHER" id="PTHR11098:SF8">
    <property type="entry name" value="NICOTINATE PHOSPHORIBOSYLTRANSFERASE PNCB1"/>
    <property type="match status" value="1"/>
</dbReference>
<name>A0ABX6SRT1_9ACTN</name>
<evidence type="ECO:0000256" key="1">
    <source>
        <dbReference type="ARBA" id="ARBA00004952"/>
    </source>
</evidence>
<dbReference type="EC" id="6.3.4.21" evidence="3 9"/>
<evidence type="ECO:0000256" key="6">
    <source>
        <dbReference type="ARBA" id="ARBA00022642"/>
    </source>
</evidence>
<sequence>MVSTALLTDHYELTMLQATLADGTAGRRSVFEVFGRRLNGGRRFGVVAGTGRVLDALADFRFDPAEIDFLRSARIVDDTTCDWLADYRFTGDIWGYPEGELWFPGSPILRVDSTFGEGVILETLILSILNHDSAIASAAARMTLAAGDRPCIEMGTRRTHEEAAVASARAAYICGFAATSNLEAGRRYAIPTAGTAAHAFTLVHDTERDAFTSQVASLGSDTTLLVDTYDTAQGVATAIEVGGAALGGVRLDSGDLGDVARTTRAQLDAAGNADTKITVTSDLDEYAIAALAAAPVDGYGVGTSLVTGSGSPTSGFVYKLVAREAGDGTMLGVAKKSKDKASVGGRKTALRRLNSKGVAEAEVIGIDITPRDDGDDRELMVPLVEQGKRVHDATLHDARARLQASLGELPAAARRLSKGDPAIPTIFEEG</sequence>
<reference evidence="11 12" key="1">
    <citation type="submission" date="2020-08" db="EMBL/GenBank/DDBJ databases">
        <title>Novel species in genus Aeromicrobium.</title>
        <authorList>
            <person name="Zhang G."/>
        </authorList>
    </citation>
    <scope>NUCLEOTIDE SEQUENCE [LARGE SCALE GENOMIC DNA]</scope>
    <source>
        <strain evidence="12">zg-629</strain>
    </source>
</reference>
<dbReference type="PANTHER" id="PTHR11098">
    <property type="entry name" value="NICOTINATE PHOSPHORIBOSYLTRANSFERASE"/>
    <property type="match status" value="1"/>
</dbReference>
<evidence type="ECO:0000256" key="7">
    <source>
        <dbReference type="ARBA" id="ARBA00022679"/>
    </source>
</evidence>
<dbReference type="InterPro" id="IPR040727">
    <property type="entry name" value="NAPRTase_N"/>
</dbReference>
<evidence type="ECO:0000313" key="11">
    <source>
        <dbReference type="EMBL" id="QNL93812.1"/>
    </source>
</evidence>
<keyword evidence="4" id="KW-0597">Phosphoprotein</keyword>
<dbReference type="GO" id="GO:0016757">
    <property type="term" value="F:glycosyltransferase activity"/>
    <property type="evidence" value="ECO:0007669"/>
    <property type="project" value="UniProtKB-KW"/>
</dbReference>
<dbReference type="NCBIfam" id="TIGR01513">
    <property type="entry name" value="NAPRTase_put"/>
    <property type="match status" value="1"/>
</dbReference>
<evidence type="ECO:0000256" key="9">
    <source>
        <dbReference type="RuleBase" id="RU365100"/>
    </source>
</evidence>
<dbReference type="InterPro" id="IPR006405">
    <property type="entry name" value="Nic_PRibTrfase_pncB"/>
</dbReference>
<accession>A0ABX6SRT1</accession>
<dbReference type="RefSeq" id="WP_154596703.1">
    <property type="nucleotide sequence ID" value="NZ_CP060587.1"/>
</dbReference>
<feature type="domain" description="Nicotinate phosphoribosyltransferase N-terminal" evidence="10">
    <location>
        <begin position="6"/>
        <end position="130"/>
    </location>
</feature>
<dbReference type="Gene3D" id="3.20.20.70">
    <property type="entry name" value="Aldolase class I"/>
    <property type="match status" value="1"/>
</dbReference>
<evidence type="ECO:0000256" key="2">
    <source>
        <dbReference type="ARBA" id="ARBA00010897"/>
    </source>
</evidence>
<gene>
    <name evidence="11" type="ORF">H9L21_11975</name>
</gene>
<proteinExistence type="inferred from homology"/>
<evidence type="ECO:0000256" key="3">
    <source>
        <dbReference type="ARBA" id="ARBA00013236"/>
    </source>
</evidence>
<keyword evidence="7 9" id="KW-0808">Transferase</keyword>
<dbReference type="InterPro" id="IPR013785">
    <property type="entry name" value="Aldolase_TIM"/>
</dbReference>
<dbReference type="EMBL" id="CP060587">
    <property type="protein sequence ID" value="QNL93812.1"/>
    <property type="molecule type" value="Genomic_DNA"/>
</dbReference>
<keyword evidence="6 9" id="KW-0662">Pyridine nucleotide biosynthesis</keyword>
<evidence type="ECO:0000313" key="12">
    <source>
        <dbReference type="Proteomes" id="UP000515871"/>
    </source>
</evidence>
<keyword evidence="12" id="KW-1185">Reference proteome</keyword>
<dbReference type="InterPro" id="IPR036068">
    <property type="entry name" value="Nicotinate_pribotase-like_C"/>
</dbReference>
<evidence type="ECO:0000256" key="8">
    <source>
        <dbReference type="ARBA" id="ARBA00048668"/>
    </source>
</evidence>
<dbReference type="SUPFAM" id="SSF51690">
    <property type="entry name" value="Nicotinate/Quinolinate PRTase C-terminal domain-like"/>
    <property type="match status" value="1"/>
</dbReference>
<dbReference type="InterPro" id="IPR007229">
    <property type="entry name" value="Nic_PRibTrfase-Fam"/>
</dbReference>
<evidence type="ECO:0000256" key="4">
    <source>
        <dbReference type="ARBA" id="ARBA00022553"/>
    </source>
</evidence>
<dbReference type="Pfam" id="PF17767">
    <property type="entry name" value="NAPRTase_N"/>
    <property type="match status" value="1"/>
</dbReference>
<comment type="catalytic activity">
    <reaction evidence="8 9">
        <text>5-phospho-alpha-D-ribose 1-diphosphate + nicotinate + ATP + H2O = nicotinate beta-D-ribonucleotide + ADP + phosphate + diphosphate</text>
        <dbReference type="Rhea" id="RHEA:36163"/>
        <dbReference type="ChEBI" id="CHEBI:15377"/>
        <dbReference type="ChEBI" id="CHEBI:30616"/>
        <dbReference type="ChEBI" id="CHEBI:32544"/>
        <dbReference type="ChEBI" id="CHEBI:33019"/>
        <dbReference type="ChEBI" id="CHEBI:43474"/>
        <dbReference type="ChEBI" id="CHEBI:57502"/>
        <dbReference type="ChEBI" id="CHEBI:58017"/>
        <dbReference type="ChEBI" id="CHEBI:456216"/>
        <dbReference type="EC" id="6.3.4.21"/>
    </reaction>
</comment>
<comment type="PTM">
    <text evidence="9">Transiently phosphorylated on a His residue during the reaction cycle. Phosphorylation strongly increases the affinity for substrates and increases the rate of nicotinate D-ribonucleotide production. Dephosphorylation regenerates the low-affinity form of the enzyme, leading to product release.</text>
</comment>
<dbReference type="GO" id="GO:0004516">
    <property type="term" value="F:nicotinate phosphoribosyltransferase activity"/>
    <property type="evidence" value="ECO:0007669"/>
    <property type="project" value="UniProtKB-EC"/>
</dbReference>
<dbReference type="NCBIfam" id="NF009131">
    <property type="entry name" value="PRK12484.1"/>
    <property type="match status" value="1"/>
</dbReference>
<comment type="pathway">
    <text evidence="1 9">Cofactor biosynthesis; NAD(+) biosynthesis; nicotinate D-ribonucleotide from nicotinate: step 1/1.</text>
</comment>
<comment type="function">
    <text evidence="9">Catalyzes the first step in the biosynthesis of NAD from nicotinic acid, the ATP-dependent synthesis of beta-nicotinate D-ribonucleotide from nicotinate and 5-phospho-D-ribose 1-phosphate.</text>
</comment>
<protein>
    <recommendedName>
        <fullName evidence="3 9">Nicotinate phosphoribosyltransferase</fullName>
        <ecNumber evidence="3 9">6.3.4.21</ecNumber>
    </recommendedName>
</protein>
<keyword evidence="5 9" id="KW-0436">Ligase</keyword>
<dbReference type="PIRSF" id="PIRSF000484">
    <property type="entry name" value="NAPRT"/>
    <property type="match status" value="1"/>
</dbReference>
<dbReference type="SUPFAM" id="SSF54675">
    <property type="entry name" value="Nicotinate/Quinolinate PRTase N-terminal domain-like"/>
    <property type="match status" value="1"/>
</dbReference>
<evidence type="ECO:0000259" key="10">
    <source>
        <dbReference type="Pfam" id="PF17767"/>
    </source>
</evidence>
<organism evidence="11 12">
    <name type="scientific">Aeromicrobium senzhongii</name>
    <dbReference type="NCBI Taxonomy" id="2663859"/>
    <lineage>
        <taxon>Bacteria</taxon>
        <taxon>Bacillati</taxon>
        <taxon>Actinomycetota</taxon>
        <taxon>Actinomycetes</taxon>
        <taxon>Propionibacteriales</taxon>
        <taxon>Nocardioidaceae</taxon>
        <taxon>Aeromicrobium</taxon>
    </lineage>
</organism>
<evidence type="ECO:0000256" key="5">
    <source>
        <dbReference type="ARBA" id="ARBA00022598"/>
    </source>
</evidence>